<keyword evidence="3 6" id="KW-0479">Metal-binding</keyword>
<proteinExistence type="predicted"/>
<feature type="domain" description="Cytochrome c" evidence="8">
    <location>
        <begin position="18"/>
        <end position="103"/>
    </location>
</feature>
<dbReference type="InterPro" id="IPR009056">
    <property type="entry name" value="Cyt_c-like_dom"/>
</dbReference>
<evidence type="ECO:0000256" key="2">
    <source>
        <dbReference type="ARBA" id="ARBA00022617"/>
    </source>
</evidence>
<dbReference type="Gene3D" id="1.10.760.10">
    <property type="entry name" value="Cytochrome c-like domain"/>
    <property type="match status" value="1"/>
</dbReference>
<dbReference type="EMBL" id="FPBL01000004">
    <property type="protein sequence ID" value="SFU56565.1"/>
    <property type="molecule type" value="Genomic_DNA"/>
</dbReference>
<organism evidence="9 10">
    <name type="scientific">Nitrosomonas eutropha</name>
    <dbReference type="NCBI Taxonomy" id="916"/>
    <lineage>
        <taxon>Bacteria</taxon>
        <taxon>Pseudomonadati</taxon>
        <taxon>Pseudomonadota</taxon>
        <taxon>Betaproteobacteria</taxon>
        <taxon>Nitrosomonadales</taxon>
        <taxon>Nitrosomonadaceae</taxon>
        <taxon>Nitrosomonas</taxon>
    </lineage>
</organism>
<gene>
    <name evidence="9" type="ORF">SAMN05216339_104119</name>
</gene>
<reference evidence="9 10" key="1">
    <citation type="submission" date="2016-10" db="EMBL/GenBank/DDBJ databases">
        <authorList>
            <person name="de Groot N.N."/>
        </authorList>
    </citation>
    <scope>NUCLEOTIDE SEQUENCE [LARGE SCALE GENOMIC DNA]</scope>
    <source>
        <strain evidence="9 10">Nm24</strain>
    </source>
</reference>
<protein>
    <submittedName>
        <fullName evidence="9">Cytochrome c</fullName>
    </submittedName>
</protein>
<feature type="binding site" description="covalent" evidence="6">
    <location>
        <position position="32"/>
    </location>
    <ligand>
        <name>heme c</name>
        <dbReference type="ChEBI" id="CHEBI:61717"/>
    </ligand>
</feature>
<evidence type="ECO:0000313" key="10">
    <source>
        <dbReference type="Proteomes" id="UP000183926"/>
    </source>
</evidence>
<comment type="PTM">
    <text evidence="6">Binds 1 heme c group covalently per subunit.</text>
</comment>
<keyword evidence="5 6" id="KW-0408">Iron</keyword>
<evidence type="ECO:0000256" key="7">
    <source>
        <dbReference type="SAM" id="SignalP"/>
    </source>
</evidence>
<feature type="binding site" description="covalent" evidence="6">
    <location>
        <position position="36"/>
    </location>
    <ligand>
        <name>heme c</name>
        <dbReference type="ChEBI" id="CHEBI:61717"/>
    </ligand>
</feature>
<dbReference type="GO" id="GO:0005506">
    <property type="term" value="F:iron ion binding"/>
    <property type="evidence" value="ECO:0007669"/>
    <property type="project" value="InterPro"/>
</dbReference>
<evidence type="ECO:0000256" key="6">
    <source>
        <dbReference type="PIRSR" id="PIRSR602324-1"/>
    </source>
</evidence>
<dbReference type="Pfam" id="PF00034">
    <property type="entry name" value="Cytochrom_C"/>
    <property type="match status" value="1"/>
</dbReference>
<sequence length="103" mass="10762">MKTAWLGVFAASALLVAGYVQASPELAAKNNCVACHQVDAKLVGPSFKEIAAKYADQADEAGYLAGKIKGGSTGVWGQIPMPPNVNVSDDDAKALAEWIKTLK</sequence>
<dbReference type="InterPro" id="IPR036909">
    <property type="entry name" value="Cyt_c-like_dom_sf"/>
</dbReference>
<dbReference type="SUPFAM" id="SSF46626">
    <property type="entry name" value="Cytochrome c"/>
    <property type="match status" value="1"/>
</dbReference>
<dbReference type="PROSITE" id="PS51007">
    <property type="entry name" value="CYTC"/>
    <property type="match status" value="1"/>
</dbReference>
<dbReference type="AlphaFoldDB" id="A0A1I7H7B3"/>
<accession>A0A1I7H7B3</accession>
<feature type="signal peptide" evidence="7">
    <location>
        <begin position="1"/>
        <end position="22"/>
    </location>
</feature>
<feature type="chain" id="PRO_5010329644" evidence="7">
    <location>
        <begin position="23"/>
        <end position="103"/>
    </location>
</feature>
<keyword evidence="1" id="KW-0813">Transport</keyword>
<dbReference type="GO" id="GO:0009055">
    <property type="term" value="F:electron transfer activity"/>
    <property type="evidence" value="ECO:0007669"/>
    <property type="project" value="InterPro"/>
</dbReference>
<evidence type="ECO:0000259" key="8">
    <source>
        <dbReference type="PROSITE" id="PS51007"/>
    </source>
</evidence>
<evidence type="ECO:0000256" key="5">
    <source>
        <dbReference type="ARBA" id="ARBA00023004"/>
    </source>
</evidence>
<dbReference type="OrthoDB" id="9811281at2"/>
<keyword evidence="4" id="KW-0249">Electron transport</keyword>
<dbReference type="InterPro" id="IPR002324">
    <property type="entry name" value="Cyt_c_ID"/>
</dbReference>
<dbReference type="RefSeq" id="WP_074928025.1">
    <property type="nucleotide sequence ID" value="NZ_FPBL01000004.1"/>
</dbReference>
<keyword evidence="7" id="KW-0732">Signal</keyword>
<evidence type="ECO:0000256" key="3">
    <source>
        <dbReference type="ARBA" id="ARBA00022723"/>
    </source>
</evidence>
<evidence type="ECO:0000256" key="4">
    <source>
        <dbReference type="ARBA" id="ARBA00022982"/>
    </source>
</evidence>
<dbReference type="PRINTS" id="PR00606">
    <property type="entry name" value="CYTCHROMECID"/>
</dbReference>
<name>A0A1I7H7B3_9PROT</name>
<evidence type="ECO:0000313" key="9">
    <source>
        <dbReference type="EMBL" id="SFU56565.1"/>
    </source>
</evidence>
<dbReference type="Proteomes" id="UP000183926">
    <property type="component" value="Unassembled WGS sequence"/>
</dbReference>
<keyword evidence="2 6" id="KW-0349">Heme</keyword>
<dbReference type="GO" id="GO:0020037">
    <property type="term" value="F:heme binding"/>
    <property type="evidence" value="ECO:0007669"/>
    <property type="project" value="InterPro"/>
</dbReference>
<feature type="binding site" description="covalent" evidence="6">
    <location>
        <position position="81"/>
    </location>
    <ligand>
        <name>heme c</name>
        <dbReference type="ChEBI" id="CHEBI:61717"/>
    </ligand>
</feature>
<evidence type="ECO:0000256" key="1">
    <source>
        <dbReference type="ARBA" id="ARBA00022448"/>
    </source>
</evidence>